<dbReference type="InterPro" id="IPR001806">
    <property type="entry name" value="Small_GTPase"/>
</dbReference>
<reference evidence="3 4" key="1">
    <citation type="submission" date="2018-04" db="EMBL/GenBank/DDBJ databases">
        <authorList>
            <person name="Zhang X."/>
            <person name="Yuan J."/>
            <person name="Li F."/>
            <person name="Xiang J."/>
        </authorList>
    </citation>
    <scope>NUCLEOTIDE SEQUENCE [LARGE SCALE GENOMIC DNA]</scope>
    <source>
        <tissue evidence="3">Muscle</tissue>
    </source>
</reference>
<dbReference type="InterPro" id="IPR027417">
    <property type="entry name" value="P-loop_NTPase"/>
</dbReference>
<dbReference type="SUPFAM" id="SSF52540">
    <property type="entry name" value="P-loop containing nucleoside triphosphate hydrolases"/>
    <property type="match status" value="1"/>
</dbReference>
<accession>A0A3R7SKS6</accession>
<keyword evidence="4" id="KW-1185">Reference proteome</keyword>
<reference evidence="3 4" key="2">
    <citation type="submission" date="2019-01" db="EMBL/GenBank/DDBJ databases">
        <title>The decoding of complex shrimp genome reveals the adaptation for benthos swimmer, frequently molting mechanism and breeding impact on genome.</title>
        <authorList>
            <person name="Sun Y."/>
            <person name="Gao Y."/>
            <person name="Yu Y."/>
        </authorList>
    </citation>
    <scope>NUCLEOTIDE SEQUENCE [LARGE SCALE GENOMIC DNA]</scope>
    <source>
        <tissue evidence="3">Muscle</tissue>
    </source>
</reference>
<evidence type="ECO:0000256" key="1">
    <source>
        <dbReference type="ARBA" id="ARBA00006270"/>
    </source>
</evidence>
<keyword evidence="2" id="KW-0547">Nucleotide-binding</keyword>
<name>A0A3R7SKS6_PENVA</name>
<proteinExistence type="inferred from homology"/>
<evidence type="ECO:0000256" key="2">
    <source>
        <dbReference type="ARBA" id="ARBA00022741"/>
    </source>
</evidence>
<dbReference type="AlphaFoldDB" id="A0A3R7SKS6"/>
<dbReference type="Gene3D" id="3.40.50.300">
    <property type="entry name" value="P-loop containing nucleotide triphosphate hydrolases"/>
    <property type="match status" value="1"/>
</dbReference>
<evidence type="ECO:0000313" key="3">
    <source>
        <dbReference type="EMBL" id="ROT65026.1"/>
    </source>
</evidence>
<dbReference type="PRINTS" id="PR00449">
    <property type="entry name" value="RASTRNSFRMNG"/>
</dbReference>
<comment type="similarity">
    <text evidence="1">Belongs to the small GTPase superfamily. Rab family.</text>
</comment>
<protein>
    <submittedName>
        <fullName evidence="3">Putative ras-related protein Rab-24</fullName>
    </submittedName>
</protein>
<dbReference type="OrthoDB" id="6475378at2759"/>
<dbReference type="GO" id="GO:0005525">
    <property type="term" value="F:GTP binding"/>
    <property type="evidence" value="ECO:0007669"/>
    <property type="project" value="InterPro"/>
</dbReference>
<feature type="non-terminal residue" evidence="3">
    <location>
        <position position="1"/>
    </location>
</feature>
<dbReference type="Pfam" id="PF00071">
    <property type="entry name" value="Ras"/>
    <property type="match status" value="1"/>
</dbReference>
<dbReference type="PROSITE" id="PS51419">
    <property type="entry name" value="RAB"/>
    <property type="match status" value="1"/>
</dbReference>
<dbReference type="PANTHER" id="PTHR47978">
    <property type="match status" value="1"/>
</dbReference>
<dbReference type="GO" id="GO:0003924">
    <property type="term" value="F:GTPase activity"/>
    <property type="evidence" value="ECO:0007669"/>
    <property type="project" value="InterPro"/>
</dbReference>
<dbReference type="Proteomes" id="UP000283509">
    <property type="component" value="Unassembled WGS sequence"/>
</dbReference>
<sequence>LERAKYWVTEVQKNEERCHVYLCGTKLDLVLEEPQVRQLDYHDVVDYADQVGAKVFETSSKSGENVENMFEAIVENFARDNAEVMATLEKSTIILTESQPKKRCC</sequence>
<dbReference type="EMBL" id="QCYY01003154">
    <property type="protein sequence ID" value="ROT65026.1"/>
    <property type="molecule type" value="Genomic_DNA"/>
</dbReference>
<comment type="caution">
    <text evidence="3">The sequence shown here is derived from an EMBL/GenBank/DDBJ whole genome shotgun (WGS) entry which is preliminary data.</text>
</comment>
<evidence type="ECO:0000313" key="4">
    <source>
        <dbReference type="Proteomes" id="UP000283509"/>
    </source>
</evidence>
<gene>
    <name evidence="3" type="ORF">C7M84_017024</name>
</gene>
<dbReference type="STRING" id="6689.A0A3R7SKS6"/>
<organism evidence="3 4">
    <name type="scientific">Penaeus vannamei</name>
    <name type="common">Whiteleg shrimp</name>
    <name type="synonym">Litopenaeus vannamei</name>
    <dbReference type="NCBI Taxonomy" id="6689"/>
    <lineage>
        <taxon>Eukaryota</taxon>
        <taxon>Metazoa</taxon>
        <taxon>Ecdysozoa</taxon>
        <taxon>Arthropoda</taxon>
        <taxon>Crustacea</taxon>
        <taxon>Multicrustacea</taxon>
        <taxon>Malacostraca</taxon>
        <taxon>Eumalacostraca</taxon>
        <taxon>Eucarida</taxon>
        <taxon>Decapoda</taxon>
        <taxon>Dendrobranchiata</taxon>
        <taxon>Penaeoidea</taxon>
        <taxon>Penaeidae</taxon>
        <taxon>Penaeus</taxon>
    </lineage>
</organism>